<reference evidence="4 5" key="1">
    <citation type="journal article" date="2015" name="Genome Biol. Evol.">
        <title>Comparative Genomics of a Bacterivorous Green Alga Reveals Evolutionary Causalities and Consequences of Phago-Mixotrophic Mode of Nutrition.</title>
        <authorList>
            <person name="Burns J.A."/>
            <person name="Paasch A."/>
            <person name="Narechania A."/>
            <person name="Kim E."/>
        </authorList>
    </citation>
    <scope>NUCLEOTIDE SEQUENCE [LARGE SCALE GENOMIC DNA]</scope>
    <source>
        <strain evidence="4 5">PLY_AMNH</strain>
    </source>
</reference>
<dbReference type="Proteomes" id="UP001190700">
    <property type="component" value="Unassembled WGS sequence"/>
</dbReference>
<proteinExistence type="inferred from homology"/>
<evidence type="ECO:0000313" key="4">
    <source>
        <dbReference type="EMBL" id="KAK3279338.1"/>
    </source>
</evidence>
<dbReference type="AlphaFoldDB" id="A0AAE0GK06"/>
<sequence length="462" mass="50470">VEPTQLFAMVRSSQQLGDGGEDLPHSWAAVTAGVTCIPRSDLHSAGCFTEKKAPMAEKAPAPEASRSEFKFKEKKQKEPEEVGEVEPKYQVVHRGEVDLKEAWNDSSRERLRDSVPKELVVRINLPRLTSIAGVELDVSSTRILLRKQDMYRLDFQLPHKVDSDKGNAKFDKPKRTLEITLPVIPPPRVAAKAFVEPTLVEEVEATKEATRQNSAHEAGSGDEPDTSAAGSGSGEYGSSLEAVAVASEGEEAQQPAESTVVTENERAWREIMARQDEKDRAERARAAAEAQMKLEEKKAAAEKAAQEEAENAAAPENQEGPEKYAKVPIKLLDDFYPSEEFVGARLGYVFKLGEDGLGYYQDAKEMTRYGIVAKDCMPYGLGTISLDDTDADAKPKKKKAVSFGEAKPDAAAISEKVSKETKETVDSIKEKLSNAASVKMDSALPGSTLKPRLFDGSVLELD</sequence>
<feature type="region of interest" description="Disordered" evidence="2">
    <location>
        <begin position="205"/>
        <end position="267"/>
    </location>
</feature>
<dbReference type="EMBL" id="LGRX02005002">
    <property type="protein sequence ID" value="KAK3279338.1"/>
    <property type="molecule type" value="Genomic_DNA"/>
</dbReference>
<dbReference type="PANTHER" id="PTHR22997:SF0">
    <property type="entry name" value="PIH1 DOMAIN-CONTAINING PROTEIN 1"/>
    <property type="match status" value="1"/>
</dbReference>
<dbReference type="InterPro" id="IPR041442">
    <property type="entry name" value="PIH1D1/2/3_CS-like"/>
</dbReference>
<feature type="domain" description="PIH1D1/2/3 CS-like" evidence="3">
    <location>
        <begin position="86"/>
        <end position="184"/>
    </location>
</feature>
<evidence type="ECO:0000259" key="3">
    <source>
        <dbReference type="Pfam" id="PF18201"/>
    </source>
</evidence>
<gene>
    <name evidence="4" type="ORF">CYMTET_12769</name>
</gene>
<evidence type="ECO:0000256" key="1">
    <source>
        <dbReference type="ARBA" id="ARBA00008511"/>
    </source>
</evidence>
<dbReference type="InterPro" id="IPR050734">
    <property type="entry name" value="PIH1/Kintoun_subfamily"/>
</dbReference>
<dbReference type="PANTHER" id="PTHR22997">
    <property type="entry name" value="PIH1 DOMAIN-CONTAINING PROTEIN 1"/>
    <property type="match status" value="1"/>
</dbReference>
<feature type="non-terminal residue" evidence="4">
    <location>
        <position position="1"/>
    </location>
</feature>
<feature type="compositionally biased region" description="Low complexity" evidence="2">
    <location>
        <begin position="236"/>
        <end position="247"/>
    </location>
</feature>
<feature type="region of interest" description="Disordered" evidence="2">
    <location>
        <begin position="297"/>
        <end position="321"/>
    </location>
</feature>
<feature type="region of interest" description="Disordered" evidence="2">
    <location>
        <begin position="53"/>
        <end position="85"/>
    </location>
</feature>
<comment type="caution">
    <text evidence="4">The sequence shown here is derived from an EMBL/GenBank/DDBJ whole genome shotgun (WGS) entry which is preliminary data.</text>
</comment>
<keyword evidence="5" id="KW-1185">Reference proteome</keyword>
<dbReference type="GO" id="GO:0005737">
    <property type="term" value="C:cytoplasm"/>
    <property type="evidence" value="ECO:0007669"/>
    <property type="project" value="TreeGrafter"/>
</dbReference>
<accession>A0AAE0GK06</accession>
<dbReference type="Pfam" id="PF18201">
    <property type="entry name" value="PIH1_CS"/>
    <property type="match status" value="1"/>
</dbReference>
<protein>
    <recommendedName>
        <fullName evidence="3">PIH1D1/2/3 CS-like domain-containing protein</fullName>
    </recommendedName>
</protein>
<feature type="compositionally biased region" description="Basic and acidic residues" evidence="2">
    <location>
        <begin position="297"/>
        <end position="306"/>
    </location>
</feature>
<evidence type="ECO:0000256" key="2">
    <source>
        <dbReference type="SAM" id="MobiDB-lite"/>
    </source>
</evidence>
<comment type="similarity">
    <text evidence="1">Belongs to the PIH1 family.</text>
</comment>
<name>A0AAE0GK06_9CHLO</name>
<organism evidence="4 5">
    <name type="scientific">Cymbomonas tetramitiformis</name>
    <dbReference type="NCBI Taxonomy" id="36881"/>
    <lineage>
        <taxon>Eukaryota</taxon>
        <taxon>Viridiplantae</taxon>
        <taxon>Chlorophyta</taxon>
        <taxon>Pyramimonadophyceae</taxon>
        <taxon>Pyramimonadales</taxon>
        <taxon>Pyramimonadaceae</taxon>
        <taxon>Cymbomonas</taxon>
    </lineage>
</organism>
<evidence type="ECO:0000313" key="5">
    <source>
        <dbReference type="Proteomes" id="UP001190700"/>
    </source>
</evidence>
<feature type="compositionally biased region" description="Basic and acidic residues" evidence="2">
    <location>
        <begin position="65"/>
        <end position="80"/>
    </location>
</feature>
<dbReference type="CDD" id="cd00298">
    <property type="entry name" value="ACD_sHsps_p23-like"/>
    <property type="match status" value="1"/>
</dbReference>